<keyword evidence="2" id="KW-0004">4Fe-4S</keyword>
<evidence type="ECO:0000256" key="2">
    <source>
        <dbReference type="ARBA" id="ARBA00022485"/>
    </source>
</evidence>
<dbReference type="PANTHER" id="PTHR30426">
    <property type="entry name" value="4-HYDROXY-3-METHYLBUT-2-ENYL DIPHOSPHATE REDUCTASE"/>
    <property type="match status" value="1"/>
</dbReference>
<proteinExistence type="predicted"/>
<dbReference type="GO" id="GO:0051745">
    <property type="term" value="F:4-hydroxy-3-methylbut-2-enyl diphosphate reductase activity"/>
    <property type="evidence" value="ECO:0007669"/>
    <property type="project" value="UniProtKB-EC"/>
</dbReference>
<dbReference type="Gene3D" id="3.40.1010.20">
    <property type="entry name" value="4-hydroxy-3-methylbut-2-enyl diphosphate reductase, catalytic domain"/>
    <property type="match status" value="2"/>
</dbReference>
<dbReference type="GO" id="GO:0051539">
    <property type="term" value="F:4 iron, 4 sulfur cluster binding"/>
    <property type="evidence" value="ECO:0007669"/>
    <property type="project" value="UniProtKB-KW"/>
</dbReference>
<name>A0A645BKQ2_9ZZZZ</name>
<protein>
    <submittedName>
        <fullName evidence="6">4-hydroxy-3-methylbut-2-enyl diphosphate reductase</fullName>
        <ecNumber evidence="6">1.17.7.4</ecNumber>
    </submittedName>
</protein>
<evidence type="ECO:0000256" key="4">
    <source>
        <dbReference type="ARBA" id="ARBA00023004"/>
    </source>
</evidence>
<dbReference type="EC" id="1.17.7.4" evidence="6"/>
<dbReference type="PANTHER" id="PTHR30426:SF0">
    <property type="entry name" value="4-HYDROXY-3-METHYLBUT-2-ENYL DIPHOSPHATE REDUCTASE"/>
    <property type="match status" value="1"/>
</dbReference>
<accession>A0A645BKQ2</accession>
<organism evidence="6">
    <name type="scientific">bioreactor metagenome</name>
    <dbReference type="NCBI Taxonomy" id="1076179"/>
    <lineage>
        <taxon>unclassified sequences</taxon>
        <taxon>metagenomes</taxon>
        <taxon>ecological metagenomes</taxon>
    </lineage>
</organism>
<evidence type="ECO:0000256" key="5">
    <source>
        <dbReference type="ARBA" id="ARBA00023014"/>
    </source>
</evidence>
<keyword evidence="5" id="KW-0411">Iron-sulfur</keyword>
<dbReference type="GO" id="GO:0019288">
    <property type="term" value="P:isopentenyl diphosphate biosynthetic process, methylerythritol 4-phosphate pathway"/>
    <property type="evidence" value="ECO:0007669"/>
    <property type="project" value="InterPro"/>
</dbReference>
<reference evidence="6" key="1">
    <citation type="submission" date="2019-08" db="EMBL/GenBank/DDBJ databases">
        <authorList>
            <person name="Kucharzyk K."/>
            <person name="Murdoch R.W."/>
            <person name="Higgins S."/>
            <person name="Loffler F."/>
        </authorList>
    </citation>
    <scope>NUCLEOTIDE SEQUENCE</scope>
</reference>
<keyword evidence="3" id="KW-0479">Metal-binding</keyword>
<comment type="cofactor">
    <cofactor evidence="1">
        <name>[4Fe-4S] cluster</name>
        <dbReference type="ChEBI" id="CHEBI:49883"/>
    </cofactor>
</comment>
<gene>
    <name evidence="6" type="primary">ispH_30</name>
    <name evidence="6" type="ORF">SDC9_109255</name>
</gene>
<sequence>MIYQEQDLCNLRLDDAKIMVTNQTTMNVNDLYSIHQIIQRHYANPVILEEICPATRIRQEAVLNLDQVDLCYIVGDPKSNNTRSLAKLAEQRAAKVRMIEHVRQIDTKDLADVMTVAVTSGASTPNVLTDQVIIFLNNYHPGMPLPEVATKLL</sequence>
<evidence type="ECO:0000313" key="6">
    <source>
        <dbReference type="EMBL" id="MPM62384.1"/>
    </source>
</evidence>
<dbReference type="GO" id="GO:0050992">
    <property type="term" value="P:dimethylallyl diphosphate biosynthetic process"/>
    <property type="evidence" value="ECO:0007669"/>
    <property type="project" value="InterPro"/>
</dbReference>
<dbReference type="GO" id="GO:0046872">
    <property type="term" value="F:metal ion binding"/>
    <property type="evidence" value="ECO:0007669"/>
    <property type="project" value="UniProtKB-KW"/>
</dbReference>
<keyword evidence="6" id="KW-0560">Oxidoreductase</keyword>
<comment type="caution">
    <text evidence="6">The sequence shown here is derived from an EMBL/GenBank/DDBJ whole genome shotgun (WGS) entry which is preliminary data.</text>
</comment>
<dbReference type="EMBL" id="VSSQ01018836">
    <property type="protein sequence ID" value="MPM62384.1"/>
    <property type="molecule type" value="Genomic_DNA"/>
</dbReference>
<keyword evidence="4" id="KW-0408">Iron</keyword>
<dbReference type="Pfam" id="PF02401">
    <property type="entry name" value="LYTB"/>
    <property type="match status" value="1"/>
</dbReference>
<dbReference type="InterPro" id="IPR003451">
    <property type="entry name" value="LytB/IspH"/>
</dbReference>
<evidence type="ECO:0000256" key="1">
    <source>
        <dbReference type="ARBA" id="ARBA00001966"/>
    </source>
</evidence>
<evidence type="ECO:0000256" key="3">
    <source>
        <dbReference type="ARBA" id="ARBA00022723"/>
    </source>
</evidence>
<dbReference type="AlphaFoldDB" id="A0A645BKQ2"/>